<dbReference type="Gene3D" id="1.10.10.60">
    <property type="entry name" value="Homeodomain-like"/>
    <property type="match status" value="1"/>
</dbReference>
<keyword evidence="1" id="KW-0805">Transcription regulation</keyword>
<keyword evidence="6" id="KW-1185">Reference proteome</keyword>
<dbReference type="PROSITE" id="PS01124">
    <property type="entry name" value="HTH_ARAC_FAMILY_2"/>
    <property type="match status" value="1"/>
</dbReference>
<dbReference type="PANTHER" id="PTHR43280">
    <property type="entry name" value="ARAC-FAMILY TRANSCRIPTIONAL REGULATOR"/>
    <property type="match status" value="1"/>
</dbReference>
<protein>
    <submittedName>
        <fullName evidence="5">AraC-like DNA-binding protein</fullName>
    </submittedName>
</protein>
<dbReference type="OrthoDB" id="952277at2"/>
<dbReference type="SUPFAM" id="SSF46689">
    <property type="entry name" value="Homeodomain-like"/>
    <property type="match status" value="1"/>
</dbReference>
<name>A0A495PXJ7_9FLAO</name>
<accession>A0A495PXJ7</accession>
<sequence length="189" mass="21940">MIKEYYIKNMVCDRCIKVIRNELLAEEVVVLEVILGKVIIDTDNEELTKLKLNKVLTENGFLLISSPENIITEEVKIELIKLLNKFPLKLEGNLSDLLSAKLNSDYSKISKIFSATEKVTIEKYFIKLKIEKVKELIQSKEFNFTEISQLLDYANMNYLSRQFKNETGMSLTEYKGLNENFRNSLDQIV</sequence>
<evidence type="ECO:0000256" key="1">
    <source>
        <dbReference type="ARBA" id="ARBA00023015"/>
    </source>
</evidence>
<comment type="caution">
    <text evidence="5">The sequence shown here is derived from an EMBL/GenBank/DDBJ whole genome shotgun (WGS) entry which is preliminary data.</text>
</comment>
<dbReference type="InterPro" id="IPR018060">
    <property type="entry name" value="HTH_AraC"/>
</dbReference>
<proteinExistence type="predicted"/>
<evidence type="ECO:0000313" key="5">
    <source>
        <dbReference type="EMBL" id="RKS55066.1"/>
    </source>
</evidence>
<dbReference type="PANTHER" id="PTHR43280:SF28">
    <property type="entry name" value="HTH-TYPE TRANSCRIPTIONAL ACTIVATOR RHAS"/>
    <property type="match status" value="1"/>
</dbReference>
<dbReference type="EMBL" id="RBLG01000001">
    <property type="protein sequence ID" value="RKS55066.1"/>
    <property type="molecule type" value="Genomic_DNA"/>
</dbReference>
<keyword evidence="3" id="KW-0804">Transcription</keyword>
<evidence type="ECO:0000256" key="2">
    <source>
        <dbReference type="ARBA" id="ARBA00023125"/>
    </source>
</evidence>
<dbReference type="SMART" id="SM00342">
    <property type="entry name" value="HTH_ARAC"/>
    <property type="match status" value="1"/>
</dbReference>
<reference evidence="5 6" key="1">
    <citation type="submission" date="2018-10" db="EMBL/GenBank/DDBJ databases">
        <title>Genomic Encyclopedia of Archaeal and Bacterial Type Strains, Phase II (KMG-II): from individual species to whole genera.</title>
        <authorList>
            <person name="Goeker M."/>
        </authorList>
    </citation>
    <scope>NUCLEOTIDE SEQUENCE [LARGE SCALE GENOMIC DNA]</scope>
    <source>
        <strain evidence="5 6">DSM 19839</strain>
    </source>
</reference>
<feature type="domain" description="HTH araC/xylS-type" evidence="4">
    <location>
        <begin position="98"/>
        <end position="177"/>
    </location>
</feature>
<gene>
    <name evidence="5" type="ORF">BC962_0021</name>
</gene>
<organism evidence="5 6">
    <name type="scientific">Gillisia mitskevichiae</name>
    <dbReference type="NCBI Taxonomy" id="270921"/>
    <lineage>
        <taxon>Bacteria</taxon>
        <taxon>Pseudomonadati</taxon>
        <taxon>Bacteroidota</taxon>
        <taxon>Flavobacteriia</taxon>
        <taxon>Flavobacteriales</taxon>
        <taxon>Flavobacteriaceae</taxon>
        <taxon>Gillisia</taxon>
    </lineage>
</organism>
<evidence type="ECO:0000256" key="3">
    <source>
        <dbReference type="ARBA" id="ARBA00023163"/>
    </source>
</evidence>
<evidence type="ECO:0000313" key="6">
    <source>
        <dbReference type="Proteomes" id="UP000276282"/>
    </source>
</evidence>
<dbReference type="RefSeq" id="WP_121343906.1">
    <property type="nucleotide sequence ID" value="NZ_RBLG01000001.1"/>
</dbReference>
<dbReference type="Pfam" id="PF12833">
    <property type="entry name" value="HTH_18"/>
    <property type="match status" value="1"/>
</dbReference>
<keyword evidence="2 5" id="KW-0238">DNA-binding</keyword>
<dbReference type="Proteomes" id="UP000276282">
    <property type="component" value="Unassembled WGS sequence"/>
</dbReference>
<dbReference type="InterPro" id="IPR009057">
    <property type="entry name" value="Homeodomain-like_sf"/>
</dbReference>
<dbReference type="GO" id="GO:0003700">
    <property type="term" value="F:DNA-binding transcription factor activity"/>
    <property type="evidence" value="ECO:0007669"/>
    <property type="project" value="InterPro"/>
</dbReference>
<evidence type="ECO:0000259" key="4">
    <source>
        <dbReference type="PROSITE" id="PS01124"/>
    </source>
</evidence>
<dbReference type="AlphaFoldDB" id="A0A495PXJ7"/>
<dbReference type="GO" id="GO:0043565">
    <property type="term" value="F:sequence-specific DNA binding"/>
    <property type="evidence" value="ECO:0007669"/>
    <property type="project" value="InterPro"/>
</dbReference>